<dbReference type="PROSITE" id="PS00893">
    <property type="entry name" value="NUDIX_BOX"/>
    <property type="match status" value="1"/>
</dbReference>
<dbReference type="SUPFAM" id="SSF140586">
    <property type="entry name" value="Dcp2 domain-like"/>
    <property type="match status" value="1"/>
</dbReference>
<name>A0A0K0FU17_STRVS</name>
<reference evidence="14" key="2">
    <citation type="submission" date="2015-08" db="UniProtKB">
        <authorList>
            <consortium name="WormBaseParasite"/>
        </authorList>
    </citation>
    <scope>IDENTIFICATION</scope>
</reference>
<dbReference type="GO" id="GO:0000290">
    <property type="term" value="P:deadenylation-dependent decapping of nuclear-transcribed mRNA"/>
    <property type="evidence" value="ECO:0007669"/>
    <property type="project" value="InterPro"/>
</dbReference>
<feature type="compositionally biased region" description="Polar residues" evidence="11">
    <location>
        <begin position="398"/>
        <end position="409"/>
    </location>
</feature>
<evidence type="ECO:0000313" key="14">
    <source>
        <dbReference type="WBParaSite" id="SVE_1582900.1"/>
    </source>
</evidence>
<evidence type="ECO:0000256" key="1">
    <source>
        <dbReference type="ARBA" id="ARBA00001936"/>
    </source>
</evidence>
<dbReference type="Pfam" id="PF00293">
    <property type="entry name" value="NUDIX"/>
    <property type="match status" value="1"/>
</dbReference>
<keyword evidence="8" id="KW-0464">Manganese</keyword>
<evidence type="ECO:0000256" key="6">
    <source>
        <dbReference type="ARBA" id="ARBA00022801"/>
    </source>
</evidence>
<evidence type="ECO:0000256" key="10">
    <source>
        <dbReference type="ARBA" id="ARBA00078183"/>
    </source>
</evidence>
<comment type="subcellular location">
    <subcellularLocation>
        <location evidence="2">Cytoplasm</location>
    </subcellularLocation>
</comment>
<dbReference type="Gene3D" id="1.10.10.1050">
    <property type="entry name" value="Dcp2, box A domain"/>
    <property type="match status" value="1"/>
</dbReference>
<dbReference type="GO" id="GO:0030145">
    <property type="term" value="F:manganese ion binding"/>
    <property type="evidence" value="ECO:0007669"/>
    <property type="project" value="InterPro"/>
</dbReference>
<keyword evidence="5" id="KW-0479">Metal-binding</keyword>
<dbReference type="WBParaSite" id="SVE_1582900.1">
    <property type="protein sequence ID" value="SVE_1582900.1"/>
    <property type="gene ID" value="SVE_1582900"/>
</dbReference>
<evidence type="ECO:0000256" key="2">
    <source>
        <dbReference type="ARBA" id="ARBA00004496"/>
    </source>
</evidence>
<dbReference type="PANTHER" id="PTHR23114">
    <property type="entry name" value="M7GPPPN-MRNA HYDROLASE"/>
    <property type="match status" value="1"/>
</dbReference>
<dbReference type="GO" id="GO:0140933">
    <property type="term" value="F:5'-(N(7)-methylguanosine 5'-triphospho)-[mRNA] hydrolase activity"/>
    <property type="evidence" value="ECO:0007669"/>
    <property type="project" value="UniProtKB-EC"/>
</dbReference>
<reference evidence="13" key="1">
    <citation type="submission" date="2014-07" db="EMBL/GenBank/DDBJ databases">
        <authorList>
            <person name="Martin A.A"/>
            <person name="De Silva N."/>
        </authorList>
    </citation>
    <scope>NUCLEOTIDE SEQUENCE</scope>
</reference>
<feature type="compositionally biased region" description="Basic residues" evidence="11">
    <location>
        <begin position="419"/>
        <end position="429"/>
    </location>
</feature>
<dbReference type="InterPro" id="IPR015797">
    <property type="entry name" value="NUDIX_hydrolase-like_dom_sf"/>
</dbReference>
<dbReference type="InterPro" id="IPR044099">
    <property type="entry name" value="Dcp2_NUDIX"/>
</dbReference>
<dbReference type="GO" id="GO:0000932">
    <property type="term" value="C:P-body"/>
    <property type="evidence" value="ECO:0007669"/>
    <property type="project" value="TreeGrafter"/>
</dbReference>
<dbReference type="Pfam" id="PF05026">
    <property type="entry name" value="DCP2"/>
    <property type="match status" value="1"/>
</dbReference>
<evidence type="ECO:0000313" key="13">
    <source>
        <dbReference type="Proteomes" id="UP000035680"/>
    </source>
</evidence>
<dbReference type="GO" id="GO:0003723">
    <property type="term" value="F:RNA binding"/>
    <property type="evidence" value="ECO:0007669"/>
    <property type="project" value="UniProtKB-KW"/>
</dbReference>
<dbReference type="PANTHER" id="PTHR23114:SF17">
    <property type="entry name" value="M7GPPPN-MRNA HYDROLASE"/>
    <property type="match status" value="1"/>
</dbReference>
<keyword evidence="4" id="KW-0963">Cytoplasm</keyword>
<dbReference type="SMART" id="SM01125">
    <property type="entry name" value="DCP2"/>
    <property type="match status" value="1"/>
</dbReference>
<dbReference type="STRING" id="75913.A0A0K0FU17"/>
<feature type="region of interest" description="Disordered" evidence="11">
    <location>
        <begin position="351"/>
        <end position="441"/>
    </location>
</feature>
<evidence type="ECO:0000256" key="5">
    <source>
        <dbReference type="ARBA" id="ARBA00022723"/>
    </source>
</evidence>
<dbReference type="GO" id="GO:0000184">
    <property type="term" value="P:nuclear-transcribed mRNA catabolic process, nonsense-mediated decay"/>
    <property type="evidence" value="ECO:0007669"/>
    <property type="project" value="InterPro"/>
</dbReference>
<proteinExistence type="inferred from homology"/>
<evidence type="ECO:0000256" key="9">
    <source>
        <dbReference type="ARBA" id="ARBA00047661"/>
    </source>
</evidence>
<evidence type="ECO:0000259" key="12">
    <source>
        <dbReference type="PROSITE" id="PS51462"/>
    </source>
</evidence>
<comment type="cofactor">
    <cofactor evidence="1">
        <name>Mn(2+)</name>
        <dbReference type="ChEBI" id="CHEBI:29035"/>
    </cofactor>
</comment>
<dbReference type="AlphaFoldDB" id="A0A0K0FU17"/>
<evidence type="ECO:0000256" key="3">
    <source>
        <dbReference type="ARBA" id="ARBA00005279"/>
    </source>
</evidence>
<dbReference type="Gene3D" id="3.90.79.10">
    <property type="entry name" value="Nucleoside Triphosphate Pyrophosphohydrolase"/>
    <property type="match status" value="1"/>
</dbReference>
<keyword evidence="6" id="KW-0378">Hydrolase</keyword>
<evidence type="ECO:0000256" key="7">
    <source>
        <dbReference type="ARBA" id="ARBA00022884"/>
    </source>
</evidence>
<dbReference type="CDD" id="cd03672">
    <property type="entry name" value="NUDIX_Dcp2p_Nudt20"/>
    <property type="match status" value="1"/>
</dbReference>
<dbReference type="FunFam" id="3.90.79.10:FF:000003">
    <property type="entry name" value="M7GpppN-mRNA hydrolase isoform 2"/>
    <property type="match status" value="1"/>
</dbReference>
<comment type="similarity">
    <text evidence="3">Belongs to the Nudix hydrolase family. DCP2 subfamily.</text>
</comment>
<protein>
    <recommendedName>
        <fullName evidence="10">mRNA-decapping enzyme 2</fullName>
    </recommendedName>
</protein>
<evidence type="ECO:0000256" key="8">
    <source>
        <dbReference type="ARBA" id="ARBA00023211"/>
    </source>
</evidence>
<accession>A0A0K0FU17</accession>
<dbReference type="InterPro" id="IPR020084">
    <property type="entry name" value="NUDIX_hydrolase_CS"/>
</dbReference>
<keyword evidence="13" id="KW-1185">Reference proteome</keyword>
<dbReference type="Proteomes" id="UP000035680">
    <property type="component" value="Unassembled WGS sequence"/>
</dbReference>
<sequence length="514" mass="58813">MALTNKSRHFNTYEDALDDLLFRFVNFIEEDEVNDLVRVMFHIEQAWWTYVDYTLPSNPHLKSKPFHTFTVDIINHSPFLEHFKDQSHNALEVFKQYKKNIPTCGTIIVDSSLEYCLVLSMYSSSKNFGFPKGKINQNEDLVDCAIRETYEETGFDCSSHIQKNIFFDAKINQSSCRLYLVTGIPLDFKFKPKARHEIKKIQWLLINALPNNKDDFENAALCDGKPGNFFLILPFVKQLKNVIRKLRNPNADLNTFLSSNSSSVMRRSVEIKPSKSSAFKPVKRDVSQENVEIKKVYSKSECGTPKRANNLPISNAGRNSDKNEPIFYRNQLLNNLLTEDAKTGADFFRNYGYDNTTITPSTKSNDKKKSDGKKKKNDSIQSYSTTSAVKEKKKDVNVQATIPQNNINKKNADKNVRQPPKKAKSLSGRKTKEFSPPESQNPLNLLREAKINDECSNNKKRNTIYCGKKKNIEKRSSSERDVLPSSNGTLKTGVTSQYSGIDFIKIFNNIQIQK</sequence>
<evidence type="ECO:0000256" key="4">
    <source>
        <dbReference type="ARBA" id="ARBA00022490"/>
    </source>
</evidence>
<feature type="domain" description="Nudix hydrolase" evidence="12">
    <location>
        <begin position="99"/>
        <end position="226"/>
    </location>
</feature>
<dbReference type="PROSITE" id="PS51462">
    <property type="entry name" value="NUDIX"/>
    <property type="match status" value="1"/>
</dbReference>
<feature type="compositionally biased region" description="Polar residues" evidence="11">
    <location>
        <begin position="353"/>
        <end position="362"/>
    </location>
</feature>
<dbReference type="InterPro" id="IPR007722">
    <property type="entry name" value="DCP2_BoxA"/>
</dbReference>
<keyword evidence="7" id="KW-0694">RNA-binding</keyword>
<dbReference type="InterPro" id="IPR036189">
    <property type="entry name" value="DCP2_BoxA_sf"/>
</dbReference>
<dbReference type="SUPFAM" id="SSF55811">
    <property type="entry name" value="Nudix"/>
    <property type="match status" value="1"/>
</dbReference>
<dbReference type="InterPro" id="IPR000086">
    <property type="entry name" value="NUDIX_hydrolase_dom"/>
</dbReference>
<organism evidence="13 14">
    <name type="scientific">Strongyloides venezuelensis</name>
    <name type="common">Threadworm</name>
    <dbReference type="NCBI Taxonomy" id="75913"/>
    <lineage>
        <taxon>Eukaryota</taxon>
        <taxon>Metazoa</taxon>
        <taxon>Ecdysozoa</taxon>
        <taxon>Nematoda</taxon>
        <taxon>Chromadorea</taxon>
        <taxon>Rhabditida</taxon>
        <taxon>Tylenchina</taxon>
        <taxon>Panagrolaimomorpha</taxon>
        <taxon>Strongyloidoidea</taxon>
        <taxon>Strongyloididae</taxon>
        <taxon>Strongyloides</taxon>
    </lineage>
</organism>
<comment type="catalytic activity">
    <reaction evidence="9">
        <text>a 5'-end (N(7)-methyl 5'-triphosphoguanosine)-ribonucleoside in mRNA + H2O = N(7)-methyl-GDP + a 5'-end phospho-ribonucleoside in mRNA + 2 H(+)</text>
        <dbReference type="Rhea" id="RHEA:67484"/>
        <dbReference type="Rhea" id="RHEA-COMP:15692"/>
        <dbReference type="Rhea" id="RHEA-COMP:17167"/>
        <dbReference type="ChEBI" id="CHEBI:15377"/>
        <dbReference type="ChEBI" id="CHEBI:15378"/>
        <dbReference type="ChEBI" id="CHEBI:63714"/>
        <dbReference type="ChEBI" id="CHEBI:138282"/>
        <dbReference type="ChEBI" id="CHEBI:156461"/>
        <dbReference type="EC" id="3.6.1.62"/>
    </reaction>
    <physiologicalReaction direction="left-to-right" evidence="9">
        <dbReference type="Rhea" id="RHEA:67485"/>
    </physiologicalReaction>
</comment>
<evidence type="ECO:0000256" key="11">
    <source>
        <dbReference type="SAM" id="MobiDB-lite"/>
    </source>
</evidence>